<evidence type="ECO:0000313" key="12">
    <source>
        <dbReference type="Proteomes" id="UP001328107"/>
    </source>
</evidence>
<keyword evidence="2" id="KW-0479">Metal-binding</keyword>
<dbReference type="Gene3D" id="3.30.50.10">
    <property type="entry name" value="Erythroid Transcription Factor GATA-1, subunit A"/>
    <property type="match status" value="1"/>
</dbReference>
<evidence type="ECO:0000256" key="6">
    <source>
        <dbReference type="ARBA" id="ARBA00023125"/>
    </source>
</evidence>
<evidence type="ECO:0000256" key="7">
    <source>
        <dbReference type="ARBA" id="ARBA00023163"/>
    </source>
</evidence>
<evidence type="ECO:0000256" key="2">
    <source>
        <dbReference type="ARBA" id="ARBA00022723"/>
    </source>
</evidence>
<dbReference type="SMART" id="SM00399">
    <property type="entry name" value="ZnF_C4"/>
    <property type="match status" value="1"/>
</dbReference>
<dbReference type="PROSITE" id="PS51030">
    <property type="entry name" value="NUCLEAR_REC_DBD_2"/>
    <property type="match status" value="1"/>
</dbReference>
<dbReference type="GO" id="GO:0043565">
    <property type="term" value="F:sequence-specific DNA binding"/>
    <property type="evidence" value="ECO:0007669"/>
    <property type="project" value="InterPro"/>
</dbReference>
<dbReference type="PANTHER" id="PTHR24083">
    <property type="entry name" value="NUCLEAR HORMONE RECEPTOR"/>
    <property type="match status" value="1"/>
</dbReference>
<comment type="caution">
    <text evidence="11">The sequence shown here is derived from an EMBL/GenBank/DDBJ whole genome shotgun (WGS) entry which is preliminary data.</text>
</comment>
<protein>
    <recommendedName>
        <fullName evidence="10">Nuclear receptor domain-containing protein</fullName>
    </recommendedName>
</protein>
<dbReference type="GO" id="GO:0003700">
    <property type="term" value="F:DNA-binding transcription factor activity"/>
    <property type="evidence" value="ECO:0007669"/>
    <property type="project" value="InterPro"/>
</dbReference>
<keyword evidence="8" id="KW-0675">Receptor</keyword>
<dbReference type="PRINTS" id="PR00047">
    <property type="entry name" value="STROIDFINGER"/>
</dbReference>
<evidence type="ECO:0000256" key="9">
    <source>
        <dbReference type="ARBA" id="ARBA00023242"/>
    </source>
</evidence>
<dbReference type="InterPro" id="IPR050274">
    <property type="entry name" value="Nuclear_hormone_rcpt_NR2"/>
</dbReference>
<evidence type="ECO:0000256" key="3">
    <source>
        <dbReference type="ARBA" id="ARBA00022771"/>
    </source>
</evidence>
<comment type="similarity">
    <text evidence="1">Belongs to the nuclear hormone receptor family.</text>
</comment>
<proteinExistence type="inferred from homology"/>
<sequence length="228" mass="25600">GGSRDPSSTNVCAVCGDKSYGRHYGQWTCDGCSCFFKRSIRRHMSYTCISGLNACTIDRSRRNWCPSCRLEKCYQLNMRPEDDDEFLKATKLVSESPVLVFISASERRSIVREASLPVFLLLLSSDGSMQKRHPRLPTCLERLGLDVEEIRLAVCVILTSLGQGVSSLSFASPLLPLYKFWMLRHGLTFGCVEKAQKALQQVDSLLTIYADRVAHLLSQPIKELLDSI</sequence>
<dbReference type="InterPro" id="IPR001628">
    <property type="entry name" value="Znf_hrmn_rcpt"/>
</dbReference>
<keyword evidence="7" id="KW-0804">Transcription</keyword>
<dbReference type="SUPFAM" id="SSF57716">
    <property type="entry name" value="Glucocorticoid receptor-like (DNA-binding domain)"/>
    <property type="match status" value="1"/>
</dbReference>
<feature type="non-terminal residue" evidence="11">
    <location>
        <position position="1"/>
    </location>
</feature>
<keyword evidence="9" id="KW-0539">Nucleus</keyword>
<dbReference type="Pfam" id="PF00105">
    <property type="entry name" value="zf-C4"/>
    <property type="match status" value="1"/>
</dbReference>
<accession>A0AAN4ZT79</accession>
<dbReference type="AlphaFoldDB" id="A0AAN4ZT79"/>
<dbReference type="Proteomes" id="UP001328107">
    <property type="component" value="Unassembled WGS sequence"/>
</dbReference>
<keyword evidence="6" id="KW-0238">DNA-binding</keyword>
<reference evidence="12" key="1">
    <citation type="submission" date="2022-10" db="EMBL/GenBank/DDBJ databases">
        <title>Genome assembly of Pristionchus species.</title>
        <authorList>
            <person name="Yoshida K."/>
            <person name="Sommer R.J."/>
        </authorList>
    </citation>
    <scope>NUCLEOTIDE SEQUENCE [LARGE SCALE GENOMIC DNA]</scope>
    <source>
        <strain evidence="12">RS5460</strain>
    </source>
</reference>
<evidence type="ECO:0000256" key="5">
    <source>
        <dbReference type="ARBA" id="ARBA00023015"/>
    </source>
</evidence>
<dbReference type="PROSITE" id="PS00031">
    <property type="entry name" value="NUCLEAR_REC_DBD_1"/>
    <property type="match status" value="1"/>
</dbReference>
<evidence type="ECO:0000256" key="1">
    <source>
        <dbReference type="ARBA" id="ARBA00005993"/>
    </source>
</evidence>
<gene>
    <name evidence="11" type="ORF">PMAYCL1PPCAC_12930</name>
</gene>
<organism evidence="11 12">
    <name type="scientific">Pristionchus mayeri</name>
    <dbReference type="NCBI Taxonomy" id="1317129"/>
    <lineage>
        <taxon>Eukaryota</taxon>
        <taxon>Metazoa</taxon>
        <taxon>Ecdysozoa</taxon>
        <taxon>Nematoda</taxon>
        <taxon>Chromadorea</taxon>
        <taxon>Rhabditida</taxon>
        <taxon>Rhabditina</taxon>
        <taxon>Diplogasteromorpha</taxon>
        <taxon>Diplogasteroidea</taxon>
        <taxon>Neodiplogasteridae</taxon>
        <taxon>Pristionchus</taxon>
    </lineage>
</organism>
<dbReference type="InterPro" id="IPR013088">
    <property type="entry name" value="Znf_NHR/GATA"/>
</dbReference>
<feature type="non-terminal residue" evidence="11">
    <location>
        <position position="228"/>
    </location>
</feature>
<dbReference type="GO" id="GO:0008270">
    <property type="term" value="F:zinc ion binding"/>
    <property type="evidence" value="ECO:0007669"/>
    <property type="project" value="UniProtKB-KW"/>
</dbReference>
<evidence type="ECO:0000256" key="8">
    <source>
        <dbReference type="ARBA" id="ARBA00023170"/>
    </source>
</evidence>
<keyword evidence="12" id="KW-1185">Reference proteome</keyword>
<keyword evidence="3" id="KW-0863">Zinc-finger</keyword>
<evidence type="ECO:0000259" key="10">
    <source>
        <dbReference type="PROSITE" id="PS51030"/>
    </source>
</evidence>
<name>A0AAN4ZT79_9BILA</name>
<keyword evidence="5" id="KW-0805">Transcription regulation</keyword>
<feature type="domain" description="Nuclear receptor" evidence="10">
    <location>
        <begin position="9"/>
        <end position="85"/>
    </location>
</feature>
<dbReference type="EMBL" id="BTRK01000003">
    <property type="protein sequence ID" value="GMR42735.1"/>
    <property type="molecule type" value="Genomic_DNA"/>
</dbReference>
<keyword evidence="4" id="KW-0862">Zinc</keyword>
<evidence type="ECO:0000256" key="4">
    <source>
        <dbReference type="ARBA" id="ARBA00022833"/>
    </source>
</evidence>
<evidence type="ECO:0000313" key="11">
    <source>
        <dbReference type="EMBL" id="GMR42735.1"/>
    </source>
</evidence>